<dbReference type="PANTHER" id="PTHR11915">
    <property type="entry name" value="SPECTRIN/FILAMIN RELATED CYTOSKELETAL PROTEIN"/>
    <property type="match status" value="1"/>
</dbReference>
<evidence type="ECO:0000313" key="6">
    <source>
        <dbReference type="EMBL" id="CAE0764159.1"/>
    </source>
</evidence>
<evidence type="ECO:0000256" key="3">
    <source>
        <dbReference type="SAM" id="Coils"/>
    </source>
</evidence>
<dbReference type="PROSITE" id="PS00020">
    <property type="entry name" value="ACTININ_2"/>
    <property type="match status" value="1"/>
</dbReference>
<dbReference type="InterPro" id="IPR036872">
    <property type="entry name" value="CH_dom_sf"/>
</dbReference>
<dbReference type="Pfam" id="PF00307">
    <property type="entry name" value="CH"/>
    <property type="match status" value="2"/>
</dbReference>
<keyword evidence="3" id="KW-0175">Coiled coil</keyword>
<dbReference type="InterPro" id="IPR001715">
    <property type="entry name" value="CH_dom"/>
</dbReference>
<dbReference type="EMBL" id="HBIZ01026479">
    <property type="protein sequence ID" value="CAE0764159.1"/>
    <property type="molecule type" value="Transcribed_RNA"/>
</dbReference>
<evidence type="ECO:0000256" key="1">
    <source>
        <dbReference type="ARBA" id="ARBA00022737"/>
    </source>
</evidence>
<evidence type="ECO:0000256" key="2">
    <source>
        <dbReference type="ARBA" id="ARBA00023203"/>
    </source>
</evidence>
<feature type="domain" description="Calponin-homology (CH)" evidence="5">
    <location>
        <begin position="1"/>
        <end position="47"/>
    </location>
</feature>
<feature type="compositionally biased region" description="Low complexity" evidence="4">
    <location>
        <begin position="611"/>
        <end position="627"/>
    </location>
</feature>
<protein>
    <recommendedName>
        <fullName evidence="5">Calponin-homology (CH) domain-containing protein</fullName>
    </recommendedName>
</protein>
<feature type="domain" description="Calponin-homology (CH)" evidence="5">
    <location>
        <begin position="52"/>
        <end position="178"/>
    </location>
</feature>
<name>A0A7S4F0G7_CHRCT</name>
<dbReference type="Gene3D" id="1.10.418.10">
    <property type="entry name" value="Calponin-like domain"/>
    <property type="match status" value="2"/>
</dbReference>
<feature type="coiled-coil region" evidence="3">
    <location>
        <begin position="429"/>
        <end position="456"/>
    </location>
</feature>
<sequence length="656" mass="70770">MLENQQTFLNLVTSNKIKLVNIGAEDLSEGKPTLVLGLTWTLILHFEIHKYSTDEQQLLRWVRAKTSGYDEVSIQSWGTGFNDGKAFCALIHKHEASALDFVAACRKEPVETLTHAFNVAEETFAVPKLLEPQDLVGGNDFDDDDDATTQALPVPSWASSFDDRSIITYVAKLRQALRDHRVSVRAQTPTLCAALDADAHAHLDWLATKQRAFEHGVQQAETLTLAQTEAEAAAMEAFGRDEKPPKASERQALAERYVAAAARLELEAAEKAEEEVEWKEMGREPDAAGAAIMATEQALLRDDMSPEAVGERWNAMEAAEAKYMQMLAATLDGRRRALLTWQRLRRGCAREQECLARIAHVIEDESIGETELEVLSRLVAAETAKNELAVSCTTIDGLQKLAAKLEGDVEFGERASELIGRLGAAPRSLSKLEERVEALRRALEDVRARAAQQRELDAALHEFAAVVQRGEEAAAFPMPWEDTQEAVSALLAEGEAKAEALKAKEAAIGGGGGRLGALMSAWAAAQPVLGALARGDAVAPAKLEEEIGGDTAVEKPEETQAAQAEAQAEVQAEVQSAGGAEVEETVAANGEGVGGVAVPADEREAVEVAERGSGSAADEAAEAQRLAPRPSKGNNFMDNLVKSVNGFFHSDEQKTQ</sequence>
<dbReference type="PROSITE" id="PS50021">
    <property type="entry name" value="CH"/>
    <property type="match status" value="2"/>
</dbReference>
<dbReference type="SMART" id="SM00033">
    <property type="entry name" value="CH"/>
    <property type="match status" value="1"/>
</dbReference>
<reference evidence="6" key="1">
    <citation type="submission" date="2021-01" db="EMBL/GenBank/DDBJ databases">
        <authorList>
            <person name="Corre E."/>
            <person name="Pelletier E."/>
            <person name="Niang G."/>
            <person name="Scheremetjew M."/>
            <person name="Finn R."/>
            <person name="Kale V."/>
            <person name="Holt S."/>
            <person name="Cochrane G."/>
            <person name="Meng A."/>
            <person name="Brown T."/>
            <person name="Cohen L."/>
        </authorList>
    </citation>
    <scope>NUCLEOTIDE SEQUENCE</scope>
    <source>
        <strain evidence="6">CCMP645</strain>
    </source>
</reference>
<dbReference type="AlphaFoldDB" id="A0A7S4F0G7"/>
<accession>A0A7S4F0G7</accession>
<keyword evidence="2" id="KW-0009">Actin-binding</keyword>
<feature type="region of interest" description="Disordered" evidence="4">
    <location>
        <begin position="606"/>
        <end position="638"/>
    </location>
</feature>
<evidence type="ECO:0000256" key="4">
    <source>
        <dbReference type="SAM" id="MobiDB-lite"/>
    </source>
</evidence>
<organism evidence="6">
    <name type="scientific">Chrysotila carterae</name>
    <name type="common">Marine alga</name>
    <name type="synonym">Syracosphaera carterae</name>
    <dbReference type="NCBI Taxonomy" id="13221"/>
    <lineage>
        <taxon>Eukaryota</taxon>
        <taxon>Haptista</taxon>
        <taxon>Haptophyta</taxon>
        <taxon>Prymnesiophyceae</taxon>
        <taxon>Isochrysidales</taxon>
        <taxon>Isochrysidaceae</taxon>
        <taxon>Chrysotila</taxon>
    </lineage>
</organism>
<evidence type="ECO:0000259" key="5">
    <source>
        <dbReference type="PROSITE" id="PS50021"/>
    </source>
</evidence>
<dbReference type="SUPFAM" id="SSF47576">
    <property type="entry name" value="Calponin-homology domain, CH-domain"/>
    <property type="match status" value="1"/>
</dbReference>
<gene>
    <name evidence="6" type="ORF">PCAR00345_LOCUS16771</name>
</gene>
<dbReference type="InterPro" id="IPR001589">
    <property type="entry name" value="Actinin_actin-bd_CS"/>
</dbReference>
<keyword evidence="1" id="KW-0677">Repeat</keyword>
<proteinExistence type="predicted"/>
<dbReference type="GO" id="GO:0003779">
    <property type="term" value="F:actin binding"/>
    <property type="evidence" value="ECO:0007669"/>
    <property type="project" value="UniProtKB-KW"/>
</dbReference>